<keyword evidence="1" id="KW-1133">Transmembrane helix</keyword>
<sequence>MEKTLTKLNDLMKQHKTLLLVLPWFLYAFYLIVWAAPQYESQSQLIVKSSDGGSSFDPSSLLMSAGMGSSGFSNESQLVEAYIKSADMIKYLDETINLREHYMSDEADFFSGLSSSHKQESFYQFYLDHVEVSVDSASSVISLRTRAFNPEFAQVINRAIVVKAEEFINNINNNLAKSKLTFAKGEHEIVEQKLQQAKTEILGFQSKYNVLDPTAEGAAFQQIAFSLEATLAQKKAELSTISTMMSDAAPEVINIKREIGALQREINKRKEQISTSDPNNADTDLSVGELMAQYSNLQVQLQLAIQAFSSSLITLENARVETYQKLQHLVTIESPTLPDDNKYPTVVYSLVLFGVILLLLYGIIRIVLATIREL</sequence>
<evidence type="ECO:0000313" key="3">
    <source>
        <dbReference type="EMBL" id="MDO6579439.1"/>
    </source>
</evidence>
<dbReference type="RefSeq" id="WP_057793485.1">
    <property type="nucleotide sequence ID" value="NZ_CANLMS010000002.1"/>
</dbReference>
<organism evidence="3 5">
    <name type="scientific">Alteromonas stellipolaris</name>
    <dbReference type="NCBI Taxonomy" id="233316"/>
    <lineage>
        <taxon>Bacteria</taxon>
        <taxon>Pseudomonadati</taxon>
        <taxon>Pseudomonadota</taxon>
        <taxon>Gammaproteobacteria</taxon>
        <taxon>Alteromonadales</taxon>
        <taxon>Alteromonadaceae</taxon>
        <taxon>Alteromonas/Salinimonas group</taxon>
        <taxon>Alteromonas</taxon>
    </lineage>
</organism>
<accession>A0AAW7Z3S5</accession>
<keyword evidence="1" id="KW-0472">Membrane</keyword>
<dbReference type="AlphaFoldDB" id="A0AAW7Z3S5"/>
<evidence type="ECO:0000313" key="2">
    <source>
        <dbReference type="EMBL" id="AMJ73536.1"/>
    </source>
</evidence>
<reference evidence="3" key="2">
    <citation type="submission" date="2023-07" db="EMBL/GenBank/DDBJ databases">
        <title>Genome content predicts the carbon catabolic preferences of heterotrophic bacteria.</title>
        <authorList>
            <person name="Gralka M."/>
        </authorList>
    </citation>
    <scope>NUCLEOTIDE SEQUENCE</scope>
    <source>
        <strain evidence="3">F2M12</strain>
    </source>
</reference>
<dbReference type="GO" id="GO:0005886">
    <property type="term" value="C:plasma membrane"/>
    <property type="evidence" value="ECO:0007669"/>
    <property type="project" value="TreeGrafter"/>
</dbReference>
<keyword evidence="1" id="KW-0812">Transmembrane</keyword>
<dbReference type="EMBL" id="CP013926">
    <property type="protein sequence ID" value="AMJ73536.1"/>
    <property type="molecule type" value="Genomic_DNA"/>
</dbReference>
<evidence type="ECO:0000256" key="1">
    <source>
        <dbReference type="SAM" id="Phobius"/>
    </source>
</evidence>
<keyword evidence="4" id="KW-1185">Reference proteome</keyword>
<reference evidence="2 4" key="1">
    <citation type="submission" date="2015-12" db="EMBL/GenBank/DDBJ databases">
        <title>Intraspecies pangenome expansion in the marine bacterium Alteromonas.</title>
        <authorList>
            <person name="Lopez-Perez M."/>
            <person name="Rodriguez-Valera F."/>
        </authorList>
    </citation>
    <scope>NUCLEOTIDE SEQUENCE [LARGE SCALE GENOMIC DNA]</scope>
    <source>
        <strain evidence="2 4">LMG 21861</strain>
    </source>
</reference>
<name>A0AAW7Z3S5_9ALTE</name>
<dbReference type="PANTHER" id="PTHR32309:SF13">
    <property type="entry name" value="FERRIC ENTEROBACTIN TRANSPORT PROTEIN FEPE"/>
    <property type="match status" value="1"/>
</dbReference>
<protein>
    <submittedName>
        <fullName evidence="3">Capsule biosynthesis protein</fullName>
    </submittedName>
</protein>
<feature type="transmembrane region" description="Helical" evidence="1">
    <location>
        <begin position="346"/>
        <end position="368"/>
    </location>
</feature>
<dbReference type="KEGG" id="asq:AVL57_05830"/>
<gene>
    <name evidence="2" type="ORF">AVL57_05830</name>
    <name evidence="3" type="ORF">Q4527_18720</name>
</gene>
<proteinExistence type="predicted"/>
<dbReference type="GO" id="GO:0004713">
    <property type="term" value="F:protein tyrosine kinase activity"/>
    <property type="evidence" value="ECO:0007669"/>
    <property type="project" value="TreeGrafter"/>
</dbReference>
<dbReference type="EMBL" id="JAUOQI010000020">
    <property type="protein sequence ID" value="MDO6579439.1"/>
    <property type="molecule type" value="Genomic_DNA"/>
</dbReference>
<evidence type="ECO:0000313" key="4">
    <source>
        <dbReference type="Proteomes" id="UP000056750"/>
    </source>
</evidence>
<dbReference type="PANTHER" id="PTHR32309">
    <property type="entry name" value="TYROSINE-PROTEIN KINASE"/>
    <property type="match status" value="1"/>
</dbReference>
<dbReference type="Proteomes" id="UP000056750">
    <property type="component" value="Chromosome"/>
</dbReference>
<evidence type="ECO:0000313" key="5">
    <source>
        <dbReference type="Proteomes" id="UP001170717"/>
    </source>
</evidence>
<dbReference type="InterPro" id="IPR050445">
    <property type="entry name" value="Bact_polysacc_biosynth/exp"/>
</dbReference>
<dbReference type="Proteomes" id="UP001170717">
    <property type="component" value="Unassembled WGS sequence"/>
</dbReference>